<dbReference type="EMBL" id="CM042889">
    <property type="protein sequence ID" value="KAI4318758.1"/>
    <property type="molecule type" value="Genomic_DNA"/>
</dbReference>
<comment type="caution">
    <text evidence="1">The sequence shown here is derived from an EMBL/GenBank/DDBJ whole genome shotgun (WGS) entry which is preliminary data.</text>
</comment>
<accession>A0ACB9M411</accession>
<proteinExistence type="predicted"/>
<evidence type="ECO:0000313" key="2">
    <source>
        <dbReference type="Proteomes" id="UP001057402"/>
    </source>
</evidence>
<reference evidence="2" key="1">
    <citation type="journal article" date="2023" name="Front. Plant Sci.">
        <title>Chromosomal-level genome assembly of Melastoma candidum provides insights into trichome evolution.</title>
        <authorList>
            <person name="Zhong Y."/>
            <person name="Wu W."/>
            <person name="Sun C."/>
            <person name="Zou P."/>
            <person name="Liu Y."/>
            <person name="Dai S."/>
            <person name="Zhou R."/>
        </authorList>
    </citation>
    <scope>NUCLEOTIDE SEQUENCE [LARGE SCALE GENOMIC DNA]</scope>
</reference>
<name>A0ACB9M411_9MYRT</name>
<evidence type="ECO:0000313" key="1">
    <source>
        <dbReference type="EMBL" id="KAI4318758.1"/>
    </source>
</evidence>
<dbReference type="Proteomes" id="UP001057402">
    <property type="component" value="Chromosome 10"/>
</dbReference>
<protein>
    <submittedName>
        <fullName evidence="1">Uncharacterized protein</fullName>
    </submittedName>
</protein>
<gene>
    <name evidence="1" type="ORF">MLD38_032427</name>
</gene>
<keyword evidence="2" id="KW-1185">Reference proteome</keyword>
<sequence>MDKEQLQRGEVIPDQLIEAIEDSRLAIVVLSPTYAASSWCLDELVKILECKSKWGQVVLPVFFNVQTCDVRHQVGGYWAGFQKFEERLVDPREVQKQREALTEVANGIQHPCNHSLIFAFLIIYIFF</sequence>
<organism evidence="1 2">
    <name type="scientific">Melastoma candidum</name>
    <dbReference type="NCBI Taxonomy" id="119954"/>
    <lineage>
        <taxon>Eukaryota</taxon>
        <taxon>Viridiplantae</taxon>
        <taxon>Streptophyta</taxon>
        <taxon>Embryophyta</taxon>
        <taxon>Tracheophyta</taxon>
        <taxon>Spermatophyta</taxon>
        <taxon>Magnoliopsida</taxon>
        <taxon>eudicotyledons</taxon>
        <taxon>Gunneridae</taxon>
        <taxon>Pentapetalae</taxon>
        <taxon>rosids</taxon>
        <taxon>malvids</taxon>
        <taxon>Myrtales</taxon>
        <taxon>Melastomataceae</taxon>
        <taxon>Melastomatoideae</taxon>
        <taxon>Melastomateae</taxon>
        <taxon>Melastoma</taxon>
    </lineage>
</organism>